<protein>
    <recommendedName>
        <fullName evidence="4">Helix-turn-helix domain-containing protein</fullName>
    </recommendedName>
</protein>
<comment type="caution">
    <text evidence="2">The sequence shown here is derived from an EMBL/GenBank/DDBJ whole genome shotgun (WGS) entry which is preliminary data.</text>
</comment>
<name>A0ABU7WDT1_9GAMM</name>
<evidence type="ECO:0000313" key="3">
    <source>
        <dbReference type="Proteomes" id="UP001358324"/>
    </source>
</evidence>
<organism evidence="2 3">
    <name type="scientific">Luteimonas flava</name>
    <dbReference type="NCBI Taxonomy" id="3115822"/>
    <lineage>
        <taxon>Bacteria</taxon>
        <taxon>Pseudomonadati</taxon>
        <taxon>Pseudomonadota</taxon>
        <taxon>Gammaproteobacteria</taxon>
        <taxon>Lysobacterales</taxon>
        <taxon>Lysobacteraceae</taxon>
        <taxon>Luteimonas</taxon>
    </lineage>
</organism>
<evidence type="ECO:0008006" key="4">
    <source>
        <dbReference type="Google" id="ProtNLM"/>
    </source>
</evidence>
<feature type="compositionally biased region" description="Polar residues" evidence="1">
    <location>
        <begin position="1"/>
        <end position="11"/>
    </location>
</feature>
<dbReference type="RefSeq" id="WP_332077606.1">
    <property type="nucleotide sequence ID" value="NZ_JAZHBM010000001.1"/>
</dbReference>
<keyword evidence="3" id="KW-1185">Reference proteome</keyword>
<feature type="region of interest" description="Disordered" evidence="1">
    <location>
        <begin position="80"/>
        <end position="106"/>
    </location>
</feature>
<reference evidence="2 3" key="1">
    <citation type="submission" date="2024-01" db="EMBL/GenBank/DDBJ databases">
        <title>Novel species of the genus Luteimonas isolated from rivers.</title>
        <authorList>
            <person name="Lu H."/>
        </authorList>
    </citation>
    <scope>NUCLEOTIDE SEQUENCE [LARGE SCALE GENOMIC DNA]</scope>
    <source>
        <strain evidence="2 3">SMYT11W</strain>
    </source>
</reference>
<dbReference type="EMBL" id="JAZHBM010000001">
    <property type="protein sequence ID" value="MEF3081892.1"/>
    <property type="molecule type" value="Genomic_DNA"/>
</dbReference>
<accession>A0ABU7WDT1</accession>
<sequence length="106" mass="11664">MSALNPLQSQEPRWLAGMPKAKRRSSPLRGETMTLAHAARVVSWAMTLRQFPAVQDFMQRWECSLATAYRWRTALADGFGVEPPPNPPGTAAIGPSNAPVHSRRAP</sequence>
<gene>
    <name evidence="2" type="ORF">V3391_06655</name>
</gene>
<feature type="region of interest" description="Disordered" evidence="1">
    <location>
        <begin position="1"/>
        <end position="29"/>
    </location>
</feature>
<proteinExistence type="predicted"/>
<evidence type="ECO:0000256" key="1">
    <source>
        <dbReference type="SAM" id="MobiDB-lite"/>
    </source>
</evidence>
<dbReference type="Proteomes" id="UP001358324">
    <property type="component" value="Unassembled WGS sequence"/>
</dbReference>
<evidence type="ECO:0000313" key="2">
    <source>
        <dbReference type="EMBL" id="MEF3081892.1"/>
    </source>
</evidence>